<dbReference type="CDD" id="cd08977">
    <property type="entry name" value="SusD"/>
    <property type="match status" value="1"/>
</dbReference>
<sequence>MKNKIKYWIGLPVLLLCSCNNFLDLDTFQNIPAEDAYNTVEDVQNGLNGMYYALGYYYFYGRNVVALGDMAADNAVASSSTGHFLSINRYNFSDTDENLDYIWQGGYQVIDRATRTIRGAKSLLTISREMHLTEKEAASLQSYISQCYALRALAEHVLVNVFALPYRAGEANSQLGIVLMDNDPIEPFTQVERSSVAQTYEQILRDIEEAGRWYTYVDNYNQNNEDDLILLDQFYMNRAAIYALEARVNLFMQNYERAIVAADSAVILRDASPVSNETYLKMWSSTAISDEDILTISKSENDNLSANSLNNLYGSYRASLTDTVVKLFAATDIRLRLIDTRTLHPRKFDGIPTSQAVNNIPVFRVSEMMLIQAEAYARLGNVSRSQEALLYTAKRNTAIETVGDLPSTAEGLLAFIVNERRREFFEEGFRWFDARRTGELISVSNGNYTDFDVAAFVYPIPSSEINSGFGVTQNPGWENTLPKN</sequence>
<keyword evidence="5" id="KW-0998">Cell outer membrane</keyword>
<evidence type="ECO:0000259" key="7">
    <source>
        <dbReference type="Pfam" id="PF07980"/>
    </source>
</evidence>
<feature type="domain" description="SusD-like N-terminal" evidence="8">
    <location>
        <begin position="22"/>
        <end position="212"/>
    </location>
</feature>
<dbReference type="HOGENOM" id="CLU_015553_3_1_10"/>
<dbReference type="Gene3D" id="2.20.20.130">
    <property type="match status" value="1"/>
</dbReference>
<dbReference type="PROSITE" id="PS51257">
    <property type="entry name" value="PROKAR_LIPOPROTEIN"/>
    <property type="match status" value="1"/>
</dbReference>
<keyword evidence="4" id="KW-0472">Membrane</keyword>
<dbReference type="AlphaFoldDB" id="H1DHC5"/>
<dbReference type="InterPro" id="IPR012944">
    <property type="entry name" value="SusD_RagB_dom"/>
</dbReference>
<dbReference type="Pfam" id="PF14322">
    <property type="entry name" value="SusD-like_3"/>
    <property type="match status" value="1"/>
</dbReference>
<evidence type="ECO:0000313" key="9">
    <source>
        <dbReference type="EMBL" id="EHP47808.1"/>
    </source>
</evidence>
<dbReference type="PATRIC" id="fig|742817.3.peg.1773"/>
<comment type="caution">
    <text evidence="9">The sequence shown here is derived from an EMBL/GenBank/DDBJ whole genome shotgun (WGS) entry which is preliminary data.</text>
</comment>
<accession>H1DHC5</accession>
<organism evidence="9 10">
    <name type="scientific">Odoribacter laneus YIT 12061</name>
    <dbReference type="NCBI Taxonomy" id="742817"/>
    <lineage>
        <taxon>Bacteria</taxon>
        <taxon>Pseudomonadati</taxon>
        <taxon>Bacteroidota</taxon>
        <taxon>Bacteroidia</taxon>
        <taxon>Bacteroidales</taxon>
        <taxon>Odoribacteraceae</taxon>
        <taxon>Odoribacter</taxon>
    </lineage>
</organism>
<evidence type="ECO:0000313" key="10">
    <source>
        <dbReference type="Proteomes" id="UP000004892"/>
    </source>
</evidence>
<dbReference type="GeneID" id="98069224"/>
<evidence type="ECO:0000256" key="4">
    <source>
        <dbReference type="ARBA" id="ARBA00023136"/>
    </source>
</evidence>
<evidence type="ECO:0000256" key="5">
    <source>
        <dbReference type="ARBA" id="ARBA00023237"/>
    </source>
</evidence>
<dbReference type="Gene3D" id="1.25.40.900">
    <property type="match status" value="1"/>
</dbReference>
<dbReference type="GO" id="GO:0009279">
    <property type="term" value="C:cell outer membrane"/>
    <property type="evidence" value="ECO:0007669"/>
    <property type="project" value="UniProtKB-SubCell"/>
</dbReference>
<feature type="chain" id="PRO_5003549495" description="RagB/SusD domain-containing protein" evidence="6">
    <location>
        <begin position="24"/>
        <end position="484"/>
    </location>
</feature>
<feature type="domain" description="RagB/SusD" evidence="7">
    <location>
        <begin position="353"/>
        <end position="477"/>
    </location>
</feature>
<evidence type="ECO:0000256" key="2">
    <source>
        <dbReference type="ARBA" id="ARBA00006275"/>
    </source>
</evidence>
<keyword evidence="3 6" id="KW-0732">Signal</keyword>
<protein>
    <recommendedName>
        <fullName evidence="11">RagB/SusD domain-containing protein</fullName>
    </recommendedName>
</protein>
<proteinExistence type="inferred from homology"/>
<evidence type="ECO:0000259" key="8">
    <source>
        <dbReference type="Pfam" id="PF14322"/>
    </source>
</evidence>
<feature type="signal peptide" evidence="6">
    <location>
        <begin position="1"/>
        <end position="23"/>
    </location>
</feature>
<reference evidence="9 10" key="1">
    <citation type="submission" date="2012-01" db="EMBL/GenBank/DDBJ databases">
        <title>The Genome Sequence of Odoribacter laneus YIT 12061.</title>
        <authorList>
            <consortium name="The Broad Institute Genome Sequencing Platform"/>
            <person name="Earl A."/>
            <person name="Ward D."/>
            <person name="Feldgarden M."/>
            <person name="Gevers D."/>
            <person name="Morotomi M."/>
            <person name="Young S.K."/>
            <person name="Zeng Q."/>
            <person name="Gargeya S."/>
            <person name="Fitzgerald M."/>
            <person name="Haas B."/>
            <person name="Abouelleil A."/>
            <person name="Alvarado L."/>
            <person name="Arachchi H.M."/>
            <person name="Berlin A."/>
            <person name="Chapman S.B."/>
            <person name="Gearin G."/>
            <person name="Goldberg J."/>
            <person name="Griggs A."/>
            <person name="Gujja S."/>
            <person name="Hansen M."/>
            <person name="Heiman D."/>
            <person name="Howarth C."/>
            <person name="Larimer J."/>
            <person name="Lui A."/>
            <person name="MacDonald P.J.P."/>
            <person name="McCowen C."/>
            <person name="Montmayeur A."/>
            <person name="Murphy C."/>
            <person name="Neiman D."/>
            <person name="Pearson M."/>
            <person name="Priest M."/>
            <person name="Roberts A."/>
            <person name="Saif S."/>
            <person name="Shea T."/>
            <person name="Sisk P."/>
            <person name="Stolte C."/>
            <person name="Sykes S."/>
            <person name="Wortman J."/>
            <person name="Nusbaum C."/>
            <person name="Birren B."/>
        </authorList>
    </citation>
    <scope>NUCLEOTIDE SEQUENCE [LARGE SCALE GENOMIC DNA]</scope>
    <source>
        <strain evidence="9 10">YIT 12061</strain>
    </source>
</reference>
<evidence type="ECO:0000256" key="1">
    <source>
        <dbReference type="ARBA" id="ARBA00004442"/>
    </source>
</evidence>
<keyword evidence="10" id="KW-1185">Reference proteome</keyword>
<dbReference type="EMBL" id="ADMC01000022">
    <property type="protein sequence ID" value="EHP47808.1"/>
    <property type="molecule type" value="Genomic_DNA"/>
</dbReference>
<comment type="similarity">
    <text evidence="2">Belongs to the SusD family.</text>
</comment>
<evidence type="ECO:0008006" key="11">
    <source>
        <dbReference type="Google" id="ProtNLM"/>
    </source>
</evidence>
<dbReference type="RefSeq" id="WP_009136809.1">
    <property type="nucleotide sequence ID" value="NZ_JH594596.1"/>
</dbReference>
<dbReference type="Proteomes" id="UP000004892">
    <property type="component" value="Unassembled WGS sequence"/>
</dbReference>
<comment type="subcellular location">
    <subcellularLocation>
        <location evidence="1">Cell outer membrane</location>
    </subcellularLocation>
</comment>
<dbReference type="eggNOG" id="COG2956">
    <property type="taxonomic scope" value="Bacteria"/>
</dbReference>
<evidence type="ECO:0000256" key="6">
    <source>
        <dbReference type="SAM" id="SignalP"/>
    </source>
</evidence>
<dbReference type="STRING" id="742817.HMPREF9449_01661"/>
<dbReference type="SUPFAM" id="SSF48452">
    <property type="entry name" value="TPR-like"/>
    <property type="match status" value="1"/>
</dbReference>
<gene>
    <name evidence="9" type="ORF">HMPREF9449_01661</name>
</gene>
<dbReference type="Gene3D" id="1.25.40.390">
    <property type="match status" value="1"/>
</dbReference>
<dbReference type="InterPro" id="IPR033985">
    <property type="entry name" value="SusD-like_N"/>
</dbReference>
<evidence type="ECO:0000256" key="3">
    <source>
        <dbReference type="ARBA" id="ARBA00022729"/>
    </source>
</evidence>
<dbReference type="Pfam" id="PF07980">
    <property type="entry name" value="SusD_RagB"/>
    <property type="match status" value="1"/>
</dbReference>
<name>H1DHC5_9BACT</name>
<dbReference type="InterPro" id="IPR011990">
    <property type="entry name" value="TPR-like_helical_dom_sf"/>
</dbReference>